<dbReference type="InterPro" id="IPR019734">
    <property type="entry name" value="TPR_rpt"/>
</dbReference>
<organism evidence="5 6">
    <name type="scientific">Meripilus lineatus</name>
    <dbReference type="NCBI Taxonomy" id="2056292"/>
    <lineage>
        <taxon>Eukaryota</taxon>
        <taxon>Fungi</taxon>
        <taxon>Dikarya</taxon>
        <taxon>Basidiomycota</taxon>
        <taxon>Agaricomycotina</taxon>
        <taxon>Agaricomycetes</taxon>
        <taxon>Polyporales</taxon>
        <taxon>Meripilaceae</taxon>
        <taxon>Meripilus</taxon>
    </lineage>
</organism>
<dbReference type="Proteomes" id="UP001212997">
    <property type="component" value="Unassembled WGS sequence"/>
</dbReference>
<dbReference type="InterPro" id="IPR026000">
    <property type="entry name" value="Apc5_dom"/>
</dbReference>
<dbReference type="Pfam" id="PF12862">
    <property type="entry name" value="ANAPC5"/>
    <property type="match status" value="1"/>
</dbReference>
<evidence type="ECO:0000256" key="2">
    <source>
        <dbReference type="SAM" id="MobiDB-lite"/>
    </source>
</evidence>
<dbReference type="PROSITE" id="PS50005">
    <property type="entry name" value="TPR"/>
    <property type="match status" value="1"/>
</dbReference>
<feature type="region of interest" description="Disordered" evidence="2">
    <location>
        <begin position="866"/>
        <end position="951"/>
    </location>
</feature>
<dbReference type="AlphaFoldDB" id="A0AAD5YKK5"/>
<dbReference type="Pfam" id="PF13374">
    <property type="entry name" value="TPR_10"/>
    <property type="match status" value="3"/>
</dbReference>
<dbReference type="Gene3D" id="1.25.40.10">
    <property type="entry name" value="Tetratricopeptide repeat domain"/>
    <property type="match status" value="2"/>
</dbReference>
<evidence type="ECO:0000259" key="3">
    <source>
        <dbReference type="Pfam" id="PF09994"/>
    </source>
</evidence>
<dbReference type="EMBL" id="JANAWD010000108">
    <property type="protein sequence ID" value="KAJ3486870.1"/>
    <property type="molecule type" value="Genomic_DNA"/>
</dbReference>
<dbReference type="SUPFAM" id="SSF48452">
    <property type="entry name" value="TPR-like"/>
    <property type="match status" value="2"/>
</dbReference>
<dbReference type="InterPro" id="IPR018712">
    <property type="entry name" value="Tle1-like_cat"/>
</dbReference>
<dbReference type="SMART" id="SM00028">
    <property type="entry name" value="TPR"/>
    <property type="match status" value="4"/>
</dbReference>
<accession>A0AAD5YKK5</accession>
<evidence type="ECO:0000256" key="1">
    <source>
        <dbReference type="PROSITE-ProRule" id="PRU00339"/>
    </source>
</evidence>
<gene>
    <name evidence="5" type="ORF">NLI96_g3924</name>
</gene>
<proteinExistence type="predicted"/>
<reference evidence="5" key="1">
    <citation type="submission" date="2022-07" db="EMBL/GenBank/DDBJ databases">
        <title>Genome Sequence of Physisporinus lineatus.</title>
        <authorList>
            <person name="Buettner E."/>
        </authorList>
    </citation>
    <scope>NUCLEOTIDE SEQUENCE</scope>
    <source>
        <strain evidence="5">VT162</strain>
    </source>
</reference>
<name>A0AAD5YKK5_9APHY</name>
<dbReference type="PANTHER" id="PTHR19959:SF119">
    <property type="entry name" value="FUNGAL LIPASE-LIKE DOMAIN-CONTAINING PROTEIN"/>
    <property type="match status" value="1"/>
</dbReference>
<dbReference type="Pfam" id="PF09994">
    <property type="entry name" value="T6SS_Tle1-like_cat"/>
    <property type="match status" value="1"/>
</dbReference>
<feature type="domain" description="T6SS Phospholipase effector Tle1-like catalytic" evidence="3">
    <location>
        <begin position="1"/>
        <end position="177"/>
    </location>
</feature>
<sequence>MIHKVGLLLKNNEEQMEFALEMYLRPEKVDEMGNTVDVELQNFRKISRKVTVHFLGIWDTVSSIGFGGERPGTNDLHRNVCYVRHAIALDERRVKFSPEYICGGDSLPDDVYEENQDGIPRAKEVWFAGSHSDVYVPINISRQLIALNPGIAHSGGGNMPHDRPNRESIPLLWMVNQSSAVGLSVIPSKIVWVDDDLKKMKPEDSMNFGYKLLEILPLSRRTYDQDKKTRKPHLSQPRVIRHHQKLHISICFIDGYTPMAICASDVEEGLITIAGMGVGQESHLNWIPERFENHIERDLFDLSQIPEILEDCVAPRQTVEEKDIQLKRLVFLAGIREGAEALFQEGLFLKILSRLIGGNSPHCLDMLKKLIANDLGHSMVRISGFIEMVKRAATGPHHEMITEVLDILVEKYGTLPIGSFSEASKLRESISARESRLLPTWFHGPAIANLYFSRFMLSENREENRGDLQAAQTSLKSFLKSDATPQAALIHNWLATTLEAEGTIPALMEAIEIRAQLPVEEYHLDLANTTLILASLQAQEHEKSDDTFDVFSNITTRSKRAFINDEKEFAKLLVNISNRFSDLDLRVEALGTAQRSVSILRRIFPTRGAVDVDLATAINSLSNRLADAGRYPEALDAMMEVVRIRRELVSREEERYTGDLAASLHNLSTCYSELGRREEALKAIKEAVSLYRDLEKEQPHFYTADLAGSLNNLSLCQSDLGHREDALESIKETVLLYRQLAQDRPHVYNPDLAMSLNNLSNRQSDLGHREDALESIKESVSIRRQLAKDRPLVYNEDLAASLFNLSINYSEYDLHDNALEPAQQSLRLYRELSVTRPLDFQKEIVPGLRRVEKCLRALGRHDEADELAVERSELEGEEEGTSEDTQEGGDDEDEDEDEGDEDEDDEEDGDEEGEGEIQETEELPEGSANGHHSDDGRGDTRDGAMGEFIGP</sequence>
<feature type="compositionally biased region" description="Basic and acidic residues" evidence="2">
    <location>
        <begin position="931"/>
        <end position="944"/>
    </location>
</feature>
<evidence type="ECO:0000259" key="4">
    <source>
        <dbReference type="Pfam" id="PF12862"/>
    </source>
</evidence>
<comment type="caution">
    <text evidence="5">The sequence shown here is derived from an EMBL/GenBank/DDBJ whole genome shotgun (WGS) entry which is preliminary data.</text>
</comment>
<protein>
    <recommendedName>
        <fullName evidence="7">DUF2235 domain-containing protein</fullName>
    </recommendedName>
</protein>
<feature type="repeat" description="TPR" evidence="1">
    <location>
        <begin position="661"/>
        <end position="694"/>
    </location>
</feature>
<evidence type="ECO:0000313" key="6">
    <source>
        <dbReference type="Proteomes" id="UP001212997"/>
    </source>
</evidence>
<keyword evidence="6" id="KW-1185">Reference proteome</keyword>
<keyword evidence="1" id="KW-0802">TPR repeat</keyword>
<feature type="domain" description="Anaphase-promoting complex subunit 5" evidence="4">
    <location>
        <begin position="709"/>
        <end position="739"/>
    </location>
</feature>
<evidence type="ECO:0000313" key="5">
    <source>
        <dbReference type="EMBL" id="KAJ3486870.1"/>
    </source>
</evidence>
<feature type="compositionally biased region" description="Acidic residues" evidence="2">
    <location>
        <begin position="875"/>
        <end position="924"/>
    </location>
</feature>
<dbReference type="PANTHER" id="PTHR19959">
    <property type="entry name" value="KINESIN LIGHT CHAIN"/>
    <property type="match status" value="1"/>
</dbReference>
<dbReference type="InterPro" id="IPR011990">
    <property type="entry name" value="TPR-like_helical_dom_sf"/>
</dbReference>
<evidence type="ECO:0008006" key="7">
    <source>
        <dbReference type="Google" id="ProtNLM"/>
    </source>
</evidence>